<protein>
    <submittedName>
        <fullName evidence="8">Putative integral membrane protein (TIGR00698 family)</fullName>
    </submittedName>
</protein>
<evidence type="ECO:0000313" key="9">
    <source>
        <dbReference type="Proteomes" id="UP000316225"/>
    </source>
</evidence>
<feature type="transmembrane region" description="Helical" evidence="7">
    <location>
        <begin position="166"/>
        <end position="186"/>
    </location>
</feature>
<proteinExistence type="inferred from homology"/>
<feature type="transmembrane region" description="Helical" evidence="7">
    <location>
        <begin position="47"/>
        <end position="63"/>
    </location>
</feature>
<evidence type="ECO:0000256" key="6">
    <source>
        <dbReference type="ARBA" id="ARBA00023136"/>
    </source>
</evidence>
<feature type="transmembrane region" description="Helical" evidence="7">
    <location>
        <begin position="289"/>
        <end position="310"/>
    </location>
</feature>
<dbReference type="AlphaFoldDB" id="A0A562NNE0"/>
<reference evidence="8 9" key="1">
    <citation type="journal article" date="2015" name="Stand. Genomic Sci.">
        <title>Genomic Encyclopedia of Bacterial and Archaeal Type Strains, Phase III: the genomes of soil and plant-associated and newly described type strains.</title>
        <authorList>
            <person name="Whitman W.B."/>
            <person name="Woyke T."/>
            <person name="Klenk H.P."/>
            <person name="Zhou Y."/>
            <person name="Lilburn T.G."/>
            <person name="Beck B.J."/>
            <person name="De Vos P."/>
            <person name="Vandamme P."/>
            <person name="Eisen J.A."/>
            <person name="Garrity G."/>
            <person name="Hugenholtz P."/>
            <person name="Kyrpides N.C."/>
        </authorList>
    </citation>
    <scope>NUCLEOTIDE SEQUENCE [LARGE SCALE GENOMIC DNA]</scope>
    <source>
        <strain evidence="8 9">CGMCC 1.5364</strain>
    </source>
</reference>
<feature type="transmembrane region" description="Helical" evidence="7">
    <location>
        <begin position="21"/>
        <end position="41"/>
    </location>
</feature>
<dbReference type="PANTHER" id="PTHR30106">
    <property type="entry name" value="INNER MEMBRANE PROTEIN YEIH-RELATED"/>
    <property type="match status" value="1"/>
</dbReference>
<feature type="transmembrane region" description="Helical" evidence="7">
    <location>
        <begin position="108"/>
        <end position="127"/>
    </location>
</feature>
<feature type="transmembrane region" description="Helical" evidence="7">
    <location>
        <begin position="262"/>
        <end position="283"/>
    </location>
</feature>
<evidence type="ECO:0000256" key="7">
    <source>
        <dbReference type="SAM" id="Phobius"/>
    </source>
</evidence>
<accession>A0A562NNE0</accession>
<keyword evidence="5 7" id="KW-1133">Transmembrane helix</keyword>
<evidence type="ECO:0000313" key="8">
    <source>
        <dbReference type="EMBL" id="TWI33727.1"/>
    </source>
</evidence>
<evidence type="ECO:0000256" key="1">
    <source>
        <dbReference type="ARBA" id="ARBA00004651"/>
    </source>
</evidence>
<evidence type="ECO:0000256" key="3">
    <source>
        <dbReference type="ARBA" id="ARBA00022475"/>
    </source>
</evidence>
<keyword evidence="3" id="KW-1003">Cell membrane</keyword>
<dbReference type="Proteomes" id="UP000316225">
    <property type="component" value="Unassembled WGS sequence"/>
</dbReference>
<comment type="subcellular location">
    <subcellularLocation>
        <location evidence="1">Cell membrane</location>
        <topology evidence="1">Multi-pass membrane protein</topology>
    </subcellularLocation>
</comment>
<dbReference type="RefSeq" id="WP_145397907.1">
    <property type="nucleotide sequence ID" value="NZ_VLKU01000006.1"/>
</dbReference>
<keyword evidence="6 7" id="KW-0472">Membrane</keyword>
<dbReference type="Pfam" id="PF03601">
    <property type="entry name" value="Cons_hypoth698"/>
    <property type="match status" value="1"/>
</dbReference>
<evidence type="ECO:0000256" key="2">
    <source>
        <dbReference type="ARBA" id="ARBA00007977"/>
    </source>
</evidence>
<dbReference type="PANTHER" id="PTHR30106:SF2">
    <property type="entry name" value="UPF0324 INNER MEMBRANE PROTEIN YEIH"/>
    <property type="match status" value="1"/>
</dbReference>
<keyword evidence="4 7" id="KW-0812">Transmembrane</keyword>
<comment type="caution">
    <text evidence="8">The sequence shown here is derived from an EMBL/GenBank/DDBJ whole genome shotgun (WGS) entry which is preliminary data.</text>
</comment>
<comment type="similarity">
    <text evidence="2">Belongs to the UPF0324 family.</text>
</comment>
<dbReference type="EMBL" id="VLKU01000006">
    <property type="protein sequence ID" value="TWI33727.1"/>
    <property type="molecule type" value="Genomic_DNA"/>
</dbReference>
<sequence>MNHSLSTPTSAPAPLPRQKQIAPLLPGLLLTTGIAVLAFVVQRGSGLAALSPLVVAMVMGLVLRNTLGAVPGTAPGVAFSLRRILRFAIILLGFQITLGDLADIGPGALAAVVLTLLSTFVFTKLAGRALGVDRKLSELIAAGTSVCGASAVVACNAVTQGQDEDVAYAIACVTVFGSIAMLGYPLLAGPLGLSPQSFGLWAGGTIHEVAQVVAAAFTQGELAGQSGTIAKLSRVMMLAPLIIGLGVMASRRAQGDGRKSEARAPLPWFVFGFIAVVVLNSVIEIPPATHGQIVTATSFLLTIALAAMGLETDVHKLRRKGLRPLLLGALATAFIAVTGLGLILLLA</sequence>
<feature type="transmembrane region" description="Helical" evidence="7">
    <location>
        <begin position="229"/>
        <end position="250"/>
    </location>
</feature>
<gene>
    <name evidence="8" type="ORF">IQ24_02091</name>
</gene>
<evidence type="ECO:0000256" key="5">
    <source>
        <dbReference type="ARBA" id="ARBA00022989"/>
    </source>
</evidence>
<keyword evidence="9" id="KW-1185">Reference proteome</keyword>
<dbReference type="OrthoDB" id="5393513at2"/>
<dbReference type="GO" id="GO:0005886">
    <property type="term" value="C:plasma membrane"/>
    <property type="evidence" value="ECO:0007669"/>
    <property type="project" value="UniProtKB-SubCell"/>
</dbReference>
<organism evidence="8 9">
    <name type="scientific">Paracoccus sulfuroxidans</name>
    <dbReference type="NCBI Taxonomy" id="384678"/>
    <lineage>
        <taxon>Bacteria</taxon>
        <taxon>Pseudomonadati</taxon>
        <taxon>Pseudomonadota</taxon>
        <taxon>Alphaproteobacteria</taxon>
        <taxon>Rhodobacterales</taxon>
        <taxon>Paracoccaceae</taxon>
        <taxon>Paracoccus</taxon>
    </lineage>
</organism>
<name>A0A562NNE0_9RHOB</name>
<evidence type="ECO:0000256" key="4">
    <source>
        <dbReference type="ARBA" id="ARBA00022692"/>
    </source>
</evidence>
<feature type="transmembrane region" description="Helical" evidence="7">
    <location>
        <begin position="322"/>
        <end position="346"/>
    </location>
</feature>
<dbReference type="InterPro" id="IPR018383">
    <property type="entry name" value="UPF0324_pro"/>
</dbReference>